<gene>
    <name evidence="1" type="ORF">Tci_474193</name>
</gene>
<reference evidence="1" key="1">
    <citation type="journal article" date="2019" name="Sci. Rep.">
        <title>Draft genome of Tanacetum cinerariifolium, the natural source of mosquito coil.</title>
        <authorList>
            <person name="Yamashiro T."/>
            <person name="Shiraishi A."/>
            <person name="Satake H."/>
            <person name="Nakayama K."/>
        </authorList>
    </citation>
    <scope>NUCLEOTIDE SEQUENCE</scope>
</reference>
<comment type="caution">
    <text evidence="1">The sequence shown here is derived from an EMBL/GenBank/DDBJ whole genome shotgun (WGS) entry which is preliminary data.</text>
</comment>
<proteinExistence type="predicted"/>
<accession>A0A699I3A2</accession>
<sequence length="158" mass="18690">MGEPTMEECMTKTQDDYGSRIARPKFDEKARSVNHDELSDLEEKNVDEENEITELFKIKADIFHFETPLCKAFKDFNYLLLIDYKWYEELDNGELKDEALNNKSTLEGLMKVEEESRANNDDEIQENRECFDEHESMENKDDDIGDLGVVYLKWEEKN</sequence>
<organism evidence="1">
    <name type="scientific">Tanacetum cinerariifolium</name>
    <name type="common">Dalmatian daisy</name>
    <name type="synonym">Chrysanthemum cinerariifolium</name>
    <dbReference type="NCBI Taxonomy" id="118510"/>
    <lineage>
        <taxon>Eukaryota</taxon>
        <taxon>Viridiplantae</taxon>
        <taxon>Streptophyta</taxon>
        <taxon>Embryophyta</taxon>
        <taxon>Tracheophyta</taxon>
        <taxon>Spermatophyta</taxon>
        <taxon>Magnoliopsida</taxon>
        <taxon>eudicotyledons</taxon>
        <taxon>Gunneridae</taxon>
        <taxon>Pentapetalae</taxon>
        <taxon>asterids</taxon>
        <taxon>campanulids</taxon>
        <taxon>Asterales</taxon>
        <taxon>Asteraceae</taxon>
        <taxon>Asteroideae</taxon>
        <taxon>Anthemideae</taxon>
        <taxon>Anthemidinae</taxon>
        <taxon>Tanacetum</taxon>
    </lineage>
</organism>
<protein>
    <submittedName>
        <fullName evidence="1">Uncharacterized protein</fullName>
    </submittedName>
</protein>
<dbReference type="EMBL" id="BKCJ010232855">
    <property type="protein sequence ID" value="GEZ02220.1"/>
    <property type="molecule type" value="Genomic_DNA"/>
</dbReference>
<evidence type="ECO:0000313" key="1">
    <source>
        <dbReference type="EMBL" id="GEZ02220.1"/>
    </source>
</evidence>
<dbReference type="AlphaFoldDB" id="A0A699I3A2"/>
<name>A0A699I3A2_TANCI</name>